<dbReference type="HOGENOM" id="CLU_153891_0_0_0"/>
<gene>
    <name evidence="2" type="ordered locus">Acid345_3157</name>
</gene>
<dbReference type="InterPro" id="IPR053802">
    <property type="entry name" value="DUF6950"/>
</dbReference>
<dbReference type="EnsemblBacteria" id="ABF42158">
    <property type="protein sequence ID" value="ABF42158"/>
    <property type="gene ID" value="Acid345_3157"/>
</dbReference>
<protein>
    <recommendedName>
        <fullName evidence="1">DUF6950 domain-containing protein</fullName>
    </recommendedName>
</protein>
<dbReference type="Proteomes" id="UP000002432">
    <property type="component" value="Chromosome"/>
</dbReference>
<evidence type="ECO:0000313" key="2">
    <source>
        <dbReference type="EMBL" id="ABF42158.1"/>
    </source>
</evidence>
<dbReference type="STRING" id="204669.Acid345_3157"/>
<dbReference type="AlphaFoldDB" id="Q1ILU2"/>
<dbReference type="eggNOG" id="ENOG5030PKT">
    <property type="taxonomic scope" value="Bacteria"/>
</dbReference>
<evidence type="ECO:0000313" key="3">
    <source>
        <dbReference type="Proteomes" id="UP000002432"/>
    </source>
</evidence>
<dbReference type="RefSeq" id="WP_011523957.1">
    <property type="nucleotide sequence ID" value="NC_008009.1"/>
</dbReference>
<organism evidence="2 3">
    <name type="scientific">Koribacter versatilis (strain Ellin345)</name>
    <dbReference type="NCBI Taxonomy" id="204669"/>
    <lineage>
        <taxon>Bacteria</taxon>
        <taxon>Pseudomonadati</taxon>
        <taxon>Acidobacteriota</taxon>
        <taxon>Terriglobia</taxon>
        <taxon>Terriglobales</taxon>
        <taxon>Candidatus Korobacteraceae</taxon>
        <taxon>Candidatus Korobacter</taxon>
    </lineage>
</organism>
<feature type="domain" description="DUF6950" evidence="1">
    <location>
        <begin position="2"/>
        <end position="142"/>
    </location>
</feature>
<dbReference type="EMBL" id="CP000360">
    <property type="protein sequence ID" value="ABF42158.1"/>
    <property type="molecule type" value="Genomic_DNA"/>
</dbReference>
<dbReference type="KEGG" id="aba:Acid345_3157"/>
<dbReference type="Pfam" id="PF22262">
    <property type="entry name" value="DUF6950"/>
    <property type="match status" value="1"/>
</dbReference>
<proteinExistence type="predicted"/>
<accession>Q1ILU2</accession>
<reference evidence="2 3" key="1">
    <citation type="journal article" date="2009" name="Appl. Environ. Microbiol.">
        <title>Three genomes from the phylum Acidobacteria provide insight into the lifestyles of these microorganisms in soils.</title>
        <authorList>
            <person name="Ward N.L."/>
            <person name="Challacombe J.F."/>
            <person name="Janssen P.H."/>
            <person name="Henrissat B."/>
            <person name="Coutinho P.M."/>
            <person name="Wu M."/>
            <person name="Xie G."/>
            <person name="Haft D.H."/>
            <person name="Sait M."/>
            <person name="Badger J."/>
            <person name="Barabote R.D."/>
            <person name="Bradley B."/>
            <person name="Brettin T.S."/>
            <person name="Brinkac L.M."/>
            <person name="Bruce D."/>
            <person name="Creasy T."/>
            <person name="Daugherty S.C."/>
            <person name="Davidsen T.M."/>
            <person name="DeBoy R.T."/>
            <person name="Detter J.C."/>
            <person name="Dodson R.J."/>
            <person name="Durkin A.S."/>
            <person name="Ganapathy A."/>
            <person name="Gwinn-Giglio M."/>
            <person name="Han C.S."/>
            <person name="Khouri H."/>
            <person name="Kiss H."/>
            <person name="Kothari S.P."/>
            <person name="Madupu R."/>
            <person name="Nelson K.E."/>
            <person name="Nelson W.C."/>
            <person name="Paulsen I."/>
            <person name="Penn K."/>
            <person name="Ren Q."/>
            <person name="Rosovitz M.J."/>
            <person name="Selengut J.D."/>
            <person name="Shrivastava S."/>
            <person name="Sullivan S.A."/>
            <person name="Tapia R."/>
            <person name="Thompson L.S."/>
            <person name="Watkins K.L."/>
            <person name="Yang Q."/>
            <person name="Yu C."/>
            <person name="Zafar N."/>
            <person name="Zhou L."/>
            <person name="Kuske C.R."/>
        </authorList>
    </citation>
    <scope>NUCLEOTIDE SEQUENCE [LARGE SCALE GENOMIC DNA]</scope>
    <source>
        <strain evidence="2 3">Ellin345</strain>
    </source>
</reference>
<name>Q1ILU2_KORVE</name>
<keyword evidence="3" id="KW-1185">Reference proteome</keyword>
<sequence length="143" mass="15465">MKRLQGWPEELARFLRERAAVPFAWGKNDCALFACDAVMAITGVDMAADFRGRYNTKAGATKAIRRFAGGGLDQLADKIAAQQALMEVTKLNAQRGDVVLFDTAIGGPTLGIVGLHGHMVHSVGPDGDVVLPLRCCRRAWRIS</sequence>
<evidence type="ECO:0000259" key="1">
    <source>
        <dbReference type="Pfam" id="PF22262"/>
    </source>
</evidence>
<dbReference type="OrthoDB" id="120798at2"/>